<dbReference type="Pfam" id="PF22671">
    <property type="entry name" value="Gp18_domIII_N"/>
    <property type="match status" value="1"/>
</dbReference>
<accession>A0A212KBR8</accession>
<dbReference type="AlphaFoldDB" id="A0A212KBR8"/>
<sequence length="474" mass="50157">MGEYFLHGCEVVETTDGIRPIRTVKSSVIGIVGTAPDAPEADFPYHTPVLLANNPRKAAKLGKEGTLYDAVSAIYTQTGATIVVVRVPEGADANETLSNIVGNVTLMTGVHAFRAANSLLAVKPKILVAPGFTSIKPQGVKTIAVTAQGANYTTATVAITGGGGQGAAATAVIEQGKVTAIQLTRAGVGYTAVPEVTITGDGAGATATATTGTTANPVVSEMVSIAAKLRAAIVKEGPNTTDEAAVQDRKDWGSARVFVVDPFVTVWDTTLSMTVVQPGSAWVAGLIAKTDNDPAKGFWWSPSNQVITGITGTARPIDFGLSDPDCVANYLNANEVATIIHEDGYRLWGNRTCSDDPLWAFLSVRRTHDMVNDSIEAGYLWLMDRPFSVQAIVDCADSLNLYLAGLKTRGALLGGKVWIDPDLNTKDRLMAGEFTIDFDNEAPAPMEHIAFRMHRSADYYEELITEANAVLAAQ</sequence>
<dbReference type="InterPro" id="IPR035089">
    <property type="entry name" value="Phage_sheath_subtilisin"/>
</dbReference>
<name>A0A212KBR8_9PROT</name>
<protein>
    <submittedName>
        <fullName evidence="5">Putative phage tail protein</fullName>
    </submittedName>
</protein>
<evidence type="ECO:0000259" key="2">
    <source>
        <dbReference type="Pfam" id="PF04984"/>
    </source>
</evidence>
<proteinExistence type="inferred from homology"/>
<dbReference type="InterPro" id="IPR054564">
    <property type="entry name" value="Gp18_domIII_N"/>
</dbReference>
<gene>
    <name evidence="5" type="ORF">KL86APRO_12518</name>
</gene>
<dbReference type="InterPro" id="IPR052042">
    <property type="entry name" value="Tail_sheath_structural"/>
</dbReference>
<comment type="similarity">
    <text evidence="1">Belongs to the myoviridae tail sheath protein family.</text>
</comment>
<evidence type="ECO:0000256" key="1">
    <source>
        <dbReference type="ARBA" id="ARBA00008005"/>
    </source>
</evidence>
<dbReference type="EMBL" id="FLUO01000001">
    <property type="protein sequence ID" value="SBW09112.1"/>
    <property type="molecule type" value="Genomic_DNA"/>
</dbReference>
<dbReference type="Pfam" id="PF04984">
    <property type="entry name" value="Phage_sheath_1"/>
    <property type="match status" value="1"/>
</dbReference>
<dbReference type="InterPro" id="IPR020287">
    <property type="entry name" value="Tail_sheath_C"/>
</dbReference>
<reference evidence="5" key="1">
    <citation type="submission" date="2016-04" db="EMBL/GenBank/DDBJ databases">
        <authorList>
            <person name="Evans L.H."/>
            <person name="Alamgir A."/>
            <person name="Owens N."/>
            <person name="Weber N.D."/>
            <person name="Virtaneva K."/>
            <person name="Barbian K."/>
            <person name="Babar A."/>
            <person name="Rosenke K."/>
        </authorList>
    </citation>
    <scope>NUCLEOTIDE SEQUENCE</scope>
    <source>
        <strain evidence="5">86</strain>
    </source>
</reference>
<evidence type="ECO:0000259" key="4">
    <source>
        <dbReference type="Pfam" id="PF22671"/>
    </source>
</evidence>
<dbReference type="PANTHER" id="PTHR35861:SF1">
    <property type="entry name" value="PHAGE TAIL SHEATH PROTEIN"/>
    <property type="match status" value="1"/>
</dbReference>
<organism evidence="5">
    <name type="scientific">uncultured Alphaproteobacteria bacterium</name>
    <dbReference type="NCBI Taxonomy" id="91750"/>
    <lineage>
        <taxon>Bacteria</taxon>
        <taxon>Pseudomonadati</taxon>
        <taxon>Pseudomonadota</taxon>
        <taxon>Alphaproteobacteria</taxon>
        <taxon>environmental samples</taxon>
    </lineage>
</organism>
<evidence type="ECO:0000259" key="3">
    <source>
        <dbReference type="Pfam" id="PF17482"/>
    </source>
</evidence>
<dbReference type="PANTHER" id="PTHR35861">
    <property type="match status" value="1"/>
</dbReference>
<feature type="domain" description="Tail sheath protein Gp18-like" evidence="4">
    <location>
        <begin position="28"/>
        <end position="87"/>
    </location>
</feature>
<evidence type="ECO:0000313" key="5">
    <source>
        <dbReference type="EMBL" id="SBW09112.1"/>
    </source>
</evidence>
<feature type="domain" description="Tail sheath protein subtilisin-like" evidence="2">
    <location>
        <begin position="213"/>
        <end position="353"/>
    </location>
</feature>
<feature type="domain" description="Tail sheath protein C-terminal" evidence="3">
    <location>
        <begin position="354"/>
        <end position="454"/>
    </location>
</feature>
<dbReference type="Pfam" id="PF17482">
    <property type="entry name" value="Phage_sheath_1C"/>
    <property type="match status" value="1"/>
</dbReference>